<keyword evidence="2" id="KW-0333">Golgi apparatus</keyword>
<feature type="compositionally biased region" description="Basic and acidic residues" evidence="3">
    <location>
        <begin position="154"/>
        <end position="183"/>
    </location>
</feature>
<keyword evidence="4" id="KW-0732">Signal</keyword>
<sequence>MATLAGIGGVLCILAFISAFNGAECITEQGIWNVNMTQSKTLAAFSKSMYNNTVISVSISCDEDLEYELGISWILRRSPCAEEYISLEKNPNITQYYSDSPGKDFFNYGYKTVTYQQSDVYGGKCHAHNIIQLPIDNWEQYTIDVTTLKPYVPKEEKQVKQNDKETDKSKDKDVEEETDKKEEETDEKVEESKEGGKKTRSRRDEEEALKALPTTPVATEKAPAKTPTPASKVTTKKPPPPVTSKEDEEEEKELEEEELEELEEEEGSDEVEFMSNVQLNQDN</sequence>
<feature type="region of interest" description="Disordered" evidence="3">
    <location>
        <begin position="154"/>
        <end position="283"/>
    </location>
</feature>
<proteinExistence type="predicted"/>
<feature type="signal peptide" evidence="4">
    <location>
        <begin position="1"/>
        <end position="25"/>
    </location>
</feature>
<dbReference type="EMBL" id="AMQN01012915">
    <property type="status" value="NOT_ANNOTATED_CDS"/>
    <property type="molecule type" value="Genomic_DNA"/>
</dbReference>
<evidence type="ECO:0000313" key="6">
    <source>
        <dbReference type="EnsemblMetazoa" id="CapteP214582"/>
    </source>
</evidence>
<dbReference type="Pfam" id="PF21901">
    <property type="entry name" value="TMEM87A-B_GOLD"/>
    <property type="match status" value="1"/>
</dbReference>
<dbReference type="EnsemblMetazoa" id="CapteT214582">
    <property type="protein sequence ID" value="CapteP214582"/>
    <property type="gene ID" value="CapteG214582"/>
</dbReference>
<dbReference type="Proteomes" id="UP000014760">
    <property type="component" value="Unassembled WGS sequence"/>
</dbReference>
<feature type="compositionally biased region" description="Low complexity" evidence="3">
    <location>
        <begin position="213"/>
        <end position="233"/>
    </location>
</feature>
<protein>
    <recommendedName>
        <fullName evidence="5">TMEM87A/B GOLD domain-containing protein</fullName>
    </recommendedName>
</protein>
<feature type="domain" description="TMEM87A/B GOLD" evidence="5">
    <location>
        <begin position="28"/>
        <end position="143"/>
    </location>
</feature>
<organism evidence="6 7">
    <name type="scientific">Capitella teleta</name>
    <name type="common">Polychaete worm</name>
    <dbReference type="NCBI Taxonomy" id="283909"/>
    <lineage>
        <taxon>Eukaryota</taxon>
        <taxon>Metazoa</taxon>
        <taxon>Spiralia</taxon>
        <taxon>Lophotrochozoa</taxon>
        <taxon>Annelida</taxon>
        <taxon>Polychaeta</taxon>
        <taxon>Sedentaria</taxon>
        <taxon>Scolecida</taxon>
        <taxon>Capitellidae</taxon>
        <taxon>Capitella</taxon>
    </lineage>
</organism>
<evidence type="ECO:0000256" key="1">
    <source>
        <dbReference type="ARBA" id="ARBA00004653"/>
    </source>
</evidence>
<reference evidence="7" key="1">
    <citation type="submission" date="2012-12" db="EMBL/GenBank/DDBJ databases">
        <authorList>
            <person name="Hellsten U."/>
            <person name="Grimwood J."/>
            <person name="Chapman J.A."/>
            <person name="Shapiro H."/>
            <person name="Aerts A."/>
            <person name="Otillar R.P."/>
            <person name="Terry A.Y."/>
            <person name="Boore J.L."/>
            <person name="Simakov O."/>
            <person name="Marletaz F."/>
            <person name="Cho S.-J."/>
            <person name="Edsinger-Gonzales E."/>
            <person name="Havlak P."/>
            <person name="Kuo D.-H."/>
            <person name="Larsson T."/>
            <person name="Lv J."/>
            <person name="Arendt D."/>
            <person name="Savage R."/>
            <person name="Osoegawa K."/>
            <person name="de Jong P."/>
            <person name="Lindberg D.R."/>
            <person name="Seaver E.C."/>
            <person name="Weisblat D.A."/>
            <person name="Putnam N.H."/>
            <person name="Grigoriev I.V."/>
            <person name="Rokhsar D.S."/>
        </authorList>
    </citation>
    <scope>NUCLEOTIDE SEQUENCE</scope>
    <source>
        <strain evidence="7">I ESC-2004</strain>
    </source>
</reference>
<evidence type="ECO:0000256" key="2">
    <source>
        <dbReference type="ARBA" id="ARBA00023034"/>
    </source>
</evidence>
<comment type="subcellular location">
    <subcellularLocation>
        <location evidence="1">Golgi apparatus membrane</location>
        <topology evidence="1">Multi-pass membrane protein</topology>
    </subcellularLocation>
</comment>
<name>X2AIS6_CAPTE</name>
<dbReference type="GO" id="GO:0000139">
    <property type="term" value="C:Golgi membrane"/>
    <property type="evidence" value="ECO:0007669"/>
    <property type="project" value="UniProtKB-SubCell"/>
</dbReference>
<evidence type="ECO:0000259" key="5">
    <source>
        <dbReference type="Pfam" id="PF21901"/>
    </source>
</evidence>
<feature type="compositionally biased region" description="Basic and acidic residues" evidence="3">
    <location>
        <begin position="190"/>
        <end position="209"/>
    </location>
</feature>
<keyword evidence="7" id="KW-1185">Reference proteome</keyword>
<reference evidence="6" key="3">
    <citation type="submission" date="2015-06" db="UniProtKB">
        <authorList>
            <consortium name="EnsemblMetazoa"/>
        </authorList>
    </citation>
    <scope>IDENTIFICATION</scope>
</reference>
<evidence type="ECO:0000256" key="4">
    <source>
        <dbReference type="SAM" id="SignalP"/>
    </source>
</evidence>
<evidence type="ECO:0000256" key="3">
    <source>
        <dbReference type="SAM" id="MobiDB-lite"/>
    </source>
</evidence>
<evidence type="ECO:0000313" key="7">
    <source>
        <dbReference type="Proteomes" id="UP000014760"/>
    </source>
</evidence>
<accession>X2AIS6</accession>
<dbReference type="InterPro" id="IPR054101">
    <property type="entry name" value="TMEM87A/B_GOLD"/>
</dbReference>
<dbReference type="HOGENOM" id="CLU_985414_0_0_1"/>
<reference evidence="7" key="2">
    <citation type="journal article" date="2013" name="Nature">
        <title>Insights into bilaterian evolution from three spiralian genomes.</title>
        <authorList>
            <person name="Simakov O."/>
            <person name="Marletaz F."/>
            <person name="Cho S.J."/>
            <person name="Edsinger-Gonzales E."/>
            <person name="Havlak P."/>
            <person name="Hellsten U."/>
            <person name="Kuo D.H."/>
            <person name="Larsson T."/>
            <person name="Lv J."/>
            <person name="Arendt D."/>
            <person name="Savage R."/>
            <person name="Osoegawa K."/>
            <person name="de Jong P."/>
            <person name="Grimwood J."/>
            <person name="Chapman J.A."/>
            <person name="Shapiro H."/>
            <person name="Aerts A."/>
            <person name="Otillar R.P."/>
            <person name="Terry A.Y."/>
            <person name="Boore J.L."/>
            <person name="Grigoriev I.V."/>
            <person name="Lindberg D.R."/>
            <person name="Seaver E.C."/>
            <person name="Weisblat D.A."/>
            <person name="Putnam N.H."/>
            <person name="Rokhsar D.S."/>
        </authorList>
    </citation>
    <scope>NUCLEOTIDE SEQUENCE</scope>
    <source>
        <strain evidence="7">I ESC-2004</strain>
    </source>
</reference>
<feature type="compositionally biased region" description="Acidic residues" evidence="3">
    <location>
        <begin position="246"/>
        <end position="272"/>
    </location>
</feature>
<feature type="chain" id="PRO_5004949335" description="TMEM87A/B GOLD domain-containing protein" evidence="4">
    <location>
        <begin position="26"/>
        <end position="283"/>
    </location>
</feature>
<dbReference type="AlphaFoldDB" id="X2AIS6"/>